<gene>
    <name evidence="2" type="ORF">SAMN02745152_02036</name>
</gene>
<dbReference type="RefSeq" id="WP_078931778.1">
    <property type="nucleotide sequence ID" value="NZ_FUXC01000015.1"/>
</dbReference>
<keyword evidence="1" id="KW-0812">Transmembrane</keyword>
<sequence length="245" mass="28996">MTILTIVIIFLFLIALAFSFGLAKKLSSSKYQKSNIEMRCTIFTTIITPVLTVLSVILVIYTLQIDSKNSKQDKYNTEFSILFAEMKDFINNLSVEIKYNEHSENPITISKMEVIDELAYYLKRGEKVRQLYSEEIAQISFPISNDNTWFNTELDDFYIENGKCYQIKKRPELECQYFEAINKRFRNIFKPIFDLLDNTDNEHRETHKHLFASYMNKNSFEAYLTTRWQEQDIPKTLIELIDLSY</sequence>
<dbReference type="GeneID" id="303368256"/>
<dbReference type="AlphaFoldDB" id="A0A1T4QMG6"/>
<keyword evidence="1" id="KW-0472">Membrane</keyword>
<evidence type="ECO:0000256" key="1">
    <source>
        <dbReference type="SAM" id="Phobius"/>
    </source>
</evidence>
<evidence type="ECO:0008006" key="4">
    <source>
        <dbReference type="Google" id="ProtNLM"/>
    </source>
</evidence>
<name>A0A1T4QMG6_9SPIR</name>
<keyword evidence="3" id="KW-1185">Reference proteome</keyword>
<keyword evidence="1" id="KW-1133">Transmembrane helix</keyword>
<protein>
    <recommendedName>
        <fullName evidence="4">Phage abortive infection protein</fullName>
    </recommendedName>
</protein>
<dbReference type="Proteomes" id="UP000190395">
    <property type="component" value="Unassembled WGS sequence"/>
</dbReference>
<organism evidence="2 3">
    <name type="scientific">Treponema berlinense</name>
    <dbReference type="NCBI Taxonomy" id="225004"/>
    <lineage>
        <taxon>Bacteria</taxon>
        <taxon>Pseudomonadati</taxon>
        <taxon>Spirochaetota</taxon>
        <taxon>Spirochaetia</taxon>
        <taxon>Spirochaetales</taxon>
        <taxon>Treponemataceae</taxon>
        <taxon>Treponema</taxon>
    </lineage>
</organism>
<proteinExistence type="predicted"/>
<evidence type="ECO:0000313" key="2">
    <source>
        <dbReference type="EMBL" id="SKA04929.1"/>
    </source>
</evidence>
<dbReference type="EMBL" id="FUXC01000015">
    <property type="protein sequence ID" value="SKA04929.1"/>
    <property type="molecule type" value="Genomic_DNA"/>
</dbReference>
<dbReference type="STRING" id="225004.SAMN02745152_02036"/>
<feature type="transmembrane region" description="Helical" evidence="1">
    <location>
        <begin position="42"/>
        <end position="63"/>
    </location>
</feature>
<reference evidence="2 3" key="1">
    <citation type="submission" date="2017-02" db="EMBL/GenBank/DDBJ databases">
        <authorList>
            <person name="Peterson S.W."/>
        </authorList>
    </citation>
    <scope>NUCLEOTIDE SEQUENCE [LARGE SCALE GENOMIC DNA]</scope>
    <source>
        <strain evidence="2 3">ATCC BAA-909</strain>
    </source>
</reference>
<accession>A0A1T4QMG6</accession>
<evidence type="ECO:0000313" key="3">
    <source>
        <dbReference type="Proteomes" id="UP000190395"/>
    </source>
</evidence>